<organism evidence="1">
    <name type="scientific">marine sediment metagenome</name>
    <dbReference type="NCBI Taxonomy" id="412755"/>
    <lineage>
        <taxon>unclassified sequences</taxon>
        <taxon>metagenomes</taxon>
        <taxon>ecological metagenomes</taxon>
    </lineage>
</organism>
<feature type="non-terminal residue" evidence="1">
    <location>
        <position position="1"/>
    </location>
</feature>
<proteinExistence type="predicted"/>
<dbReference type="EMBL" id="BARU01013478">
    <property type="protein sequence ID" value="GAH37294.1"/>
    <property type="molecule type" value="Genomic_DNA"/>
</dbReference>
<name>X1G6U7_9ZZZZ</name>
<comment type="caution">
    <text evidence="1">The sequence shown here is derived from an EMBL/GenBank/DDBJ whole genome shotgun (WGS) entry which is preliminary data.</text>
</comment>
<gene>
    <name evidence="1" type="ORF">S03H2_24316</name>
</gene>
<dbReference type="AlphaFoldDB" id="X1G6U7"/>
<protein>
    <submittedName>
        <fullName evidence="1">Uncharacterized protein</fullName>
    </submittedName>
</protein>
<sequence length="43" mass="4964">EVLVLTMEKFDLGIIAKSWGERATRKKEAFAFVKITVLIRKVK</sequence>
<reference evidence="1" key="1">
    <citation type="journal article" date="2014" name="Front. Microbiol.">
        <title>High frequency of phylogenetically diverse reductive dehalogenase-homologous genes in deep subseafloor sedimentary metagenomes.</title>
        <authorList>
            <person name="Kawai M."/>
            <person name="Futagami T."/>
            <person name="Toyoda A."/>
            <person name="Takaki Y."/>
            <person name="Nishi S."/>
            <person name="Hori S."/>
            <person name="Arai W."/>
            <person name="Tsubouchi T."/>
            <person name="Morono Y."/>
            <person name="Uchiyama I."/>
            <person name="Ito T."/>
            <person name="Fujiyama A."/>
            <person name="Inagaki F."/>
            <person name="Takami H."/>
        </authorList>
    </citation>
    <scope>NUCLEOTIDE SEQUENCE</scope>
    <source>
        <strain evidence="1">Expedition CK06-06</strain>
    </source>
</reference>
<evidence type="ECO:0000313" key="1">
    <source>
        <dbReference type="EMBL" id="GAH37294.1"/>
    </source>
</evidence>
<accession>X1G6U7</accession>